<evidence type="ECO:0000256" key="1">
    <source>
        <dbReference type="SAM" id="MobiDB-lite"/>
    </source>
</evidence>
<feature type="compositionally biased region" description="Basic and acidic residues" evidence="1">
    <location>
        <begin position="89"/>
        <end position="107"/>
    </location>
</feature>
<feature type="region of interest" description="Disordered" evidence="1">
    <location>
        <begin position="89"/>
        <end position="114"/>
    </location>
</feature>
<evidence type="ECO:0000313" key="2">
    <source>
        <dbReference type="EMBL" id="KAK4021375.1"/>
    </source>
</evidence>
<reference evidence="2 3" key="1">
    <citation type="journal article" date="2023" name="Nucleic Acids Res.">
        <title>The hologenome of Daphnia magna reveals possible DNA methylation and microbiome-mediated evolution of the host genome.</title>
        <authorList>
            <person name="Chaturvedi A."/>
            <person name="Li X."/>
            <person name="Dhandapani V."/>
            <person name="Marshall H."/>
            <person name="Kissane S."/>
            <person name="Cuenca-Cambronero M."/>
            <person name="Asole G."/>
            <person name="Calvet F."/>
            <person name="Ruiz-Romero M."/>
            <person name="Marangio P."/>
            <person name="Guigo R."/>
            <person name="Rago D."/>
            <person name="Mirbahai L."/>
            <person name="Eastwood N."/>
            <person name="Colbourne J.K."/>
            <person name="Zhou J."/>
            <person name="Mallon E."/>
            <person name="Orsini L."/>
        </authorList>
    </citation>
    <scope>NUCLEOTIDE SEQUENCE [LARGE SCALE GENOMIC DNA]</scope>
    <source>
        <strain evidence="2">LRV0_1</strain>
    </source>
</reference>
<organism evidence="2 3">
    <name type="scientific">Daphnia magna</name>
    <dbReference type="NCBI Taxonomy" id="35525"/>
    <lineage>
        <taxon>Eukaryota</taxon>
        <taxon>Metazoa</taxon>
        <taxon>Ecdysozoa</taxon>
        <taxon>Arthropoda</taxon>
        <taxon>Crustacea</taxon>
        <taxon>Branchiopoda</taxon>
        <taxon>Diplostraca</taxon>
        <taxon>Cladocera</taxon>
        <taxon>Anomopoda</taxon>
        <taxon>Daphniidae</taxon>
        <taxon>Daphnia</taxon>
    </lineage>
</organism>
<proteinExistence type="predicted"/>
<dbReference type="Proteomes" id="UP001234178">
    <property type="component" value="Unassembled WGS sequence"/>
</dbReference>
<keyword evidence="3" id="KW-1185">Reference proteome</keyword>
<protein>
    <submittedName>
        <fullName evidence="2">Uncharacterized protein</fullName>
    </submittedName>
</protein>
<sequence>MSPSNSIPPPSNSSAIVAIVSTSYSKCHYIHKTTGIERGCNILGVFHPVKYWRSSAGSNPKHHLEVGVEQPKAKKRALQDVTNCSERHVQMDVGNRDELDRENDHQRVKTRGRN</sequence>
<gene>
    <name evidence="2" type="ORF">OUZ56_003292</name>
</gene>
<evidence type="ECO:0000313" key="3">
    <source>
        <dbReference type="Proteomes" id="UP001234178"/>
    </source>
</evidence>
<dbReference type="EMBL" id="JAOYFB010000036">
    <property type="protein sequence ID" value="KAK4021375.1"/>
    <property type="molecule type" value="Genomic_DNA"/>
</dbReference>
<name>A0ABR0A8B1_9CRUS</name>
<comment type="caution">
    <text evidence="2">The sequence shown here is derived from an EMBL/GenBank/DDBJ whole genome shotgun (WGS) entry which is preliminary data.</text>
</comment>
<accession>A0ABR0A8B1</accession>